<comment type="caution">
    <text evidence="1">The sequence shown here is derived from an EMBL/GenBank/DDBJ whole genome shotgun (WGS) entry which is preliminary data.</text>
</comment>
<sequence length="106" mass="12475">MKTSHLLIVNTQIYKLLFLKNTDSKMKKNRIIKTLKLYGFVEVSELTHYINSIEEDYIGYWDAKFVCDRLCYCLERHGSEGDFFIPLKSLISELNSSILIDKFSVR</sequence>
<keyword evidence="2" id="KW-1185">Reference proteome</keyword>
<evidence type="ECO:0000313" key="2">
    <source>
        <dbReference type="Proteomes" id="UP000078407"/>
    </source>
</evidence>
<evidence type="ECO:0000313" key="1">
    <source>
        <dbReference type="EMBL" id="OAT33520.1"/>
    </source>
</evidence>
<proteinExistence type="predicted"/>
<protein>
    <submittedName>
        <fullName evidence="1">Uncharacterized protein</fullName>
    </submittedName>
</protein>
<accession>A0ABX2WEF9</accession>
<gene>
    <name evidence="1" type="ORF">M976_00268</name>
</gene>
<dbReference type="RefSeq" id="WP_064540207.1">
    <property type="nucleotide sequence ID" value="NZ_LXEQ01000001.1"/>
</dbReference>
<dbReference type="EMBL" id="LXEQ01000001">
    <property type="protein sequence ID" value="OAT33520.1"/>
    <property type="molecule type" value="Genomic_DNA"/>
</dbReference>
<organism evidence="1 2">
    <name type="scientific">Buttiauxella ferragutiae ATCC 51602</name>
    <dbReference type="NCBI Taxonomy" id="1354252"/>
    <lineage>
        <taxon>Bacteria</taxon>
        <taxon>Pseudomonadati</taxon>
        <taxon>Pseudomonadota</taxon>
        <taxon>Gammaproteobacteria</taxon>
        <taxon>Enterobacterales</taxon>
        <taxon>Enterobacteriaceae</taxon>
        <taxon>Buttiauxella</taxon>
    </lineage>
</organism>
<dbReference type="Proteomes" id="UP000078407">
    <property type="component" value="Unassembled WGS sequence"/>
</dbReference>
<reference evidence="1 2" key="1">
    <citation type="submission" date="2016-04" db="EMBL/GenBank/DDBJ databases">
        <title>ATOL: Assembling a taxonomically balanced genome-scale reconstruction of the evolutionary history of the Enterobacteriaceae.</title>
        <authorList>
            <person name="Plunkett G.III."/>
            <person name="Neeno-Eckwall E.C."/>
            <person name="Glasner J.D."/>
            <person name="Perna N.T."/>
        </authorList>
    </citation>
    <scope>NUCLEOTIDE SEQUENCE [LARGE SCALE GENOMIC DNA]</scope>
    <source>
        <strain evidence="1 2">ATCC 51602</strain>
    </source>
</reference>
<name>A0ABX2WEF9_9ENTR</name>